<dbReference type="InterPro" id="IPR020752">
    <property type="entry name" value="Glu-tRNA-synth_I_codon-bd_sub1"/>
</dbReference>
<feature type="short sequence motif" description="'KMSKS' region" evidence="8">
    <location>
        <begin position="263"/>
        <end position="267"/>
    </location>
</feature>
<dbReference type="PROSITE" id="PS00178">
    <property type="entry name" value="AA_TRNA_LIGASE_I"/>
    <property type="match status" value="1"/>
</dbReference>
<feature type="domain" description="Glutamyl/glutaminyl-tRNA synthetase class Ib catalytic" evidence="9">
    <location>
        <begin position="6"/>
        <end position="349"/>
    </location>
</feature>
<gene>
    <name evidence="8" type="primary">gltX</name>
    <name evidence="11" type="ORF">SAMN04487894_10380</name>
</gene>
<feature type="binding site" evidence="8">
    <location>
        <position position="266"/>
    </location>
    <ligand>
        <name>ATP</name>
        <dbReference type="ChEBI" id="CHEBI:30616"/>
    </ligand>
</feature>
<dbReference type="Gene3D" id="1.10.10.350">
    <property type="match status" value="1"/>
</dbReference>
<dbReference type="InterPro" id="IPR049940">
    <property type="entry name" value="GluQ/Sye"/>
</dbReference>
<protein>
    <recommendedName>
        <fullName evidence="8">Glutamate--tRNA ligase</fullName>
        <ecNumber evidence="8">6.1.1.17</ecNumber>
    </recommendedName>
    <alternativeName>
        <fullName evidence="8">Glutamyl-tRNA synthetase</fullName>
        <shortName evidence="8">GluRS</shortName>
    </alternativeName>
</protein>
<evidence type="ECO:0000259" key="10">
    <source>
        <dbReference type="Pfam" id="PF19269"/>
    </source>
</evidence>
<reference evidence="12" key="1">
    <citation type="submission" date="2016-10" db="EMBL/GenBank/DDBJ databases">
        <authorList>
            <person name="Varghese N."/>
            <person name="Submissions S."/>
        </authorList>
    </citation>
    <scope>NUCLEOTIDE SEQUENCE [LARGE SCALE GENOMIC DNA]</scope>
    <source>
        <strain evidence="12">DSM 25811 / CCM 8410 / LMG 26954 / E90</strain>
    </source>
</reference>
<accession>A0A1G6MXU3</accession>
<evidence type="ECO:0000313" key="12">
    <source>
        <dbReference type="Proteomes" id="UP000198757"/>
    </source>
</evidence>
<dbReference type="GO" id="GO:0005829">
    <property type="term" value="C:cytosol"/>
    <property type="evidence" value="ECO:0007669"/>
    <property type="project" value="TreeGrafter"/>
</dbReference>
<evidence type="ECO:0000256" key="2">
    <source>
        <dbReference type="ARBA" id="ARBA00022490"/>
    </source>
</evidence>
<dbReference type="STRING" id="1285928.SAMN04487894_10380"/>
<evidence type="ECO:0000256" key="5">
    <source>
        <dbReference type="ARBA" id="ARBA00022840"/>
    </source>
</evidence>
<dbReference type="AlphaFoldDB" id="A0A1G6MXU3"/>
<dbReference type="Proteomes" id="UP000198757">
    <property type="component" value="Unassembled WGS sequence"/>
</dbReference>
<dbReference type="Pfam" id="PF00749">
    <property type="entry name" value="tRNA-synt_1c"/>
    <property type="match status" value="1"/>
</dbReference>
<dbReference type="GO" id="GO:0006424">
    <property type="term" value="P:glutamyl-tRNA aminoacylation"/>
    <property type="evidence" value="ECO:0007669"/>
    <property type="project" value="UniProtKB-UniRule"/>
</dbReference>
<dbReference type="InterPro" id="IPR045462">
    <property type="entry name" value="aa-tRNA-synth_I_cd-bd"/>
</dbReference>
<dbReference type="HAMAP" id="MF_00022">
    <property type="entry name" value="Glu_tRNA_synth_type1"/>
    <property type="match status" value="1"/>
</dbReference>
<keyword evidence="7 8" id="KW-0030">Aminoacyl-tRNA synthetase</keyword>
<comment type="function">
    <text evidence="8">Catalyzes the attachment of glutamate to tRNA(Glu) in a two-step reaction: glutamate is first activated by ATP to form Glu-AMP and then transferred to the acceptor end of tRNA(Glu).</text>
</comment>
<dbReference type="OrthoDB" id="9807503at2"/>
<dbReference type="EC" id="6.1.1.17" evidence="8"/>
<keyword evidence="5 8" id="KW-0067">ATP-binding</keyword>
<dbReference type="InterPro" id="IPR008925">
    <property type="entry name" value="aa_tRNA-synth_I_cd-bd_sf"/>
</dbReference>
<evidence type="ECO:0000256" key="4">
    <source>
        <dbReference type="ARBA" id="ARBA00022741"/>
    </source>
</evidence>
<dbReference type="PRINTS" id="PR00987">
    <property type="entry name" value="TRNASYNTHGLU"/>
</dbReference>
<comment type="subcellular location">
    <subcellularLocation>
        <location evidence="8">Cytoplasm</location>
    </subcellularLocation>
</comment>
<comment type="catalytic activity">
    <reaction evidence="8">
        <text>tRNA(Glu) + L-glutamate + ATP = L-glutamyl-tRNA(Glu) + AMP + diphosphate</text>
        <dbReference type="Rhea" id="RHEA:23540"/>
        <dbReference type="Rhea" id="RHEA-COMP:9663"/>
        <dbReference type="Rhea" id="RHEA-COMP:9680"/>
        <dbReference type="ChEBI" id="CHEBI:29985"/>
        <dbReference type="ChEBI" id="CHEBI:30616"/>
        <dbReference type="ChEBI" id="CHEBI:33019"/>
        <dbReference type="ChEBI" id="CHEBI:78442"/>
        <dbReference type="ChEBI" id="CHEBI:78520"/>
        <dbReference type="ChEBI" id="CHEBI:456215"/>
        <dbReference type="EC" id="6.1.1.17"/>
    </reaction>
</comment>
<dbReference type="PANTHER" id="PTHR43311:SF2">
    <property type="entry name" value="GLUTAMATE--TRNA LIGASE, MITOCHONDRIAL-RELATED"/>
    <property type="match status" value="1"/>
</dbReference>
<dbReference type="CDD" id="cd00808">
    <property type="entry name" value="GluRS_core"/>
    <property type="match status" value="1"/>
</dbReference>
<dbReference type="GO" id="GO:0000049">
    <property type="term" value="F:tRNA binding"/>
    <property type="evidence" value="ECO:0007669"/>
    <property type="project" value="InterPro"/>
</dbReference>
<dbReference type="SUPFAM" id="SSF52374">
    <property type="entry name" value="Nucleotidylyl transferase"/>
    <property type="match status" value="1"/>
</dbReference>
<keyword evidence="6 8" id="KW-0648">Protein biosynthesis</keyword>
<dbReference type="GO" id="GO:0005524">
    <property type="term" value="F:ATP binding"/>
    <property type="evidence" value="ECO:0007669"/>
    <property type="project" value="UniProtKB-UniRule"/>
</dbReference>
<dbReference type="InterPro" id="IPR014729">
    <property type="entry name" value="Rossmann-like_a/b/a_fold"/>
</dbReference>
<feature type="short sequence motif" description="'HIGH' region" evidence="8">
    <location>
        <begin position="13"/>
        <end position="23"/>
    </location>
</feature>
<keyword evidence="4 8" id="KW-0547">Nucleotide-binding</keyword>
<dbReference type="InterPro" id="IPR020058">
    <property type="entry name" value="Glu/Gln-tRNA-synth_Ib_cat-dom"/>
</dbReference>
<keyword evidence="12" id="KW-1185">Reference proteome</keyword>
<comment type="subunit">
    <text evidence="8">Monomer.</text>
</comment>
<evidence type="ECO:0000259" key="9">
    <source>
        <dbReference type="Pfam" id="PF00749"/>
    </source>
</evidence>
<evidence type="ECO:0000256" key="3">
    <source>
        <dbReference type="ARBA" id="ARBA00022598"/>
    </source>
</evidence>
<dbReference type="RefSeq" id="WP_090389271.1">
    <property type="nucleotide sequence ID" value="NZ_FMZO01000003.1"/>
</dbReference>
<dbReference type="SUPFAM" id="SSF48163">
    <property type="entry name" value="An anticodon-binding domain of class I aminoacyl-tRNA synthetases"/>
    <property type="match status" value="1"/>
</dbReference>
<dbReference type="PANTHER" id="PTHR43311">
    <property type="entry name" value="GLUTAMATE--TRNA LIGASE"/>
    <property type="match status" value="1"/>
</dbReference>
<dbReference type="GO" id="GO:0004818">
    <property type="term" value="F:glutamate-tRNA ligase activity"/>
    <property type="evidence" value="ECO:0007669"/>
    <property type="project" value="UniProtKB-UniRule"/>
</dbReference>
<keyword evidence="3 8" id="KW-0436">Ligase</keyword>
<keyword evidence="2 8" id="KW-0963">Cytoplasm</keyword>
<dbReference type="InterPro" id="IPR000924">
    <property type="entry name" value="Glu/Gln-tRNA-synth"/>
</dbReference>
<dbReference type="InterPro" id="IPR033910">
    <property type="entry name" value="GluRS_core"/>
</dbReference>
<dbReference type="NCBIfam" id="TIGR00464">
    <property type="entry name" value="gltX_bact"/>
    <property type="match status" value="1"/>
</dbReference>
<dbReference type="InterPro" id="IPR004527">
    <property type="entry name" value="Glu-tRNA-ligase_bac/mito"/>
</dbReference>
<dbReference type="FunFam" id="3.40.50.620:FF:000127">
    <property type="entry name" value="Glutamate--tRNA ligase"/>
    <property type="match status" value="1"/>
</dbReference>
<dbReference type="GO" id="GO:0008270">
    <property type="term" value="F:zinc ion binding"/>
    <property type="evidence" value="ECO:0007669"/>
    <property type="project" value="InterPro"/>
</dbReference>
<dbReference type="InterPro" id="IPR001412">
    <property type="entry name" value="aa-tRNA-synth_I_CS"/>
</dbReference>
<comment type="caution">
    <text evidence="8">Lacks conserved residue(s) required for the propagation of feature annotation.</text>
</comment>
<dbReference type="InterPro" id="IPR020751">
    <property type="entry name" value="aa-tRNA-synth_I_codon-bd_sub2"/>
</dbReference>
<dbReference type="Pfam" id="PF19269">
    <property type="entry name" value="Anticodon_2"/>
    <property type="match status" value="1"/>
</dbReference>
<dbReference type="Gene3D" id="3.40.50.620">
    <property type="entry name" value="HUPs"/>
    <property type="match status" value="1"/>
</dbReference>
<evidence type="ECO:0000313" key="11">
    <source>
        <dbReference type="EMBL" id="SDC60363.1"/>
    </source>
</evidence>
<dbReference type="Gene3D" id="1.10.8.70">
    <property type="entry name" value="Glutamate-tRNA synthetase, class I, anticodon-binding domain 1"/>
    <property type="match status" value="1"/>
</dbReference>
<dbReference type="EMBL" id="FMZO01000003">
    <property type="protein sequence ID" value="SDC60363.1"/>
    <property type="molecule type" value="Genomic_DNA"/>
</dbReference>
<proteinExistence type="inferred from homology"/>
<feature type="domain" description="Aminoacyl-tRNA synthetase class I anticodon-binding" evidence="10">
    <location>
        <begin position="371"/>
        <end position="504"/>
    </location>
</feature>
<evidence type="ECO:0000256" key="7">
    <source>
        <dbReference type="ARBA" id="ARBA00023146"/>
    </source>
</evidence>
<name>A0A1G6MXU3_NIADE</name>
<sequence>MTTDKKVRVRFAPSPTGGLHLGGVRTVLYNYLFARQHGGDFILRIEDTDQTRFVPGAEEYIFQCLAWAGLEPDESVKQGGAYGPYRQSERKELYRAYAEQLVEKGQAYYAFDTPEELERMRQDFKTEQNPSPQYDHHVRDKMRNSLTLSEEEVDRLLRENTRHVIRIKMPENETVGFTDMIRGDVSFNTSLVDDKVLLKADGMPTYHLAVVVDDHLMKISHAFRGEEWLPSAPVHILLWKYLFGLENMPQWAHFPLILGPSGKLSKRDGAKYGFPVFAMNWTDPKTGELTEGFKEKGFLPEAFINLLAVLGWNDGTEQELFSLEELTGKFSMDRVHSSGAKFDYEKAKWYNHEWIKKLAPEELTRRVRGVLEAKGLSVPDDRLLQHIVELVKDRTTLLTDFYEQTAYFFRMPEHMDITAIQPKWNEAKQLFFTEVIRNYELNTDWNAEVLENNFKEIAAANQLKPGEVMLPLRIMLVGGKFGPHVFDIAAVLGKEETIKRIQHTLGLLG</sequence>
<comment type="similarity">
    <text evidence="1 8">Belongs to the class-I aminoacyl-tRNA synthetase family. Glutamate--tRNA ligase type 1 subfamily.</text>
</comment>
<evidence type="ECO:0000256" key="6">
    <source>
        <dbReference type="ARBA" id="ARBA00022917"/>
    </source>
</evidence>
<evidence type="ECO:0000256" key="8">
    <source>
        <dbReference type="HAMAP-Rule" id="MF_00022"/>
    </source>
</evidence>
<organism evidence="11 12">
    <name type="scientific">Niabella drilacis (strain DSM 25811 / CCM 8410 / CCUG 62505 / LMG 26954 / E90)</name>
    <dbReference type="NCBI Taxonomy" id="1285928"/>
    <lineage>
        <taxon>Bacteria</taxon>
        <taxon>Pseudomonadati</taxon>
        <taxon>Bacteroidota</taxon>
        <taxon>Chitinophagia</taxon>
        <taxon>Chitinophagales</taxon>
        <taxon>Chitinophagaceae</taxon>
        <taxon>Niabella</taxon>
    </lineage>
</organism>
<evidence type="ECO:0000256" key="1">
    <source>
        <dbReference type="ARBA" id="ARBA00007894"/>
    </source>
</evidence>